<dbReference type="InterPro" id="IPR006115">
    <property type="entry name" value="6PGDH_NADP-bd"/>
</dbReference>
<gene>
    <name evidence="6" type="ORF">GCM10023205_35700</name>
</gene>
<protein>
    <submittedName>
        <fullName evidence="6">NAD(P)-dependent oxidoreductase</fullName>
    </submittedName>
</protein>
<dbReference type="PANTHER" id="PTHR43580:SF2">
    <property type="entry name" value="CYTOKINE-LIKE NUCLEAR FACTOR N-PAC"/>
    <property type="match status" value="1"/>
</dbReference>
<reference evidence="7" key="1">
    <citation type="journal article" date="2019" name="Int. J. Syst. Evol. Microbiol.">
        <title>The Global Catalogue of Microorganisms (GCM) 10K type strain sequencing project: providing services to taxonomists for standard genome sequencing and annotation.</title>
        <authorList>
            <consortium name="The Broad Institute Genomics Platform"/>
            <consortium name="The Broad Institute Genome Sequencing Center for Infectious Disease"/>
            <person name="Wu L."/>
            <person name="Ma J."/>
        </authorList>
    </citation>
    <scope>NUCLEOTIDE SEQUENCE [LARGE SCALE GENOMIC DNA]</scope>
    <source>
        <strain evidence="7">JCM 17986</strain>
    </source>
</reference>
<keyword evidence="7" id="KW-1185">Reference proteome</keyword>
<dbReference type="SUPFAM" id="SSF51735">
    <property type="entry name" value="NAD(P)-binding Rossmann-fold domains"/>
    <property type="match status" value="1"/>
</dbReference>
<dbReference type="InterPro" id="IPR029154">
    <property type="entry name" value="HIBADH-like_NADP-bd"/>
</dbReference>
<dbReference type="Gene3D" id="1.10.1040.10">
    <property type="entry name" value="N-(1-d-carboxylethyl)-l-norvaline Dehydrogenase, domain 2"/>
    <property type="match status" value="1"/>
</dbReference>
<accession>A0ABP9HCM7</accession>
<dbReference type="PANTHER" id="PTHR43580">
    <property type="entry name" value="OXIDOREDUCTASE GLYR1-RELATED"/>
    <property type="match status" value="1"/>
</dbReference>
<dbReference type="InterPro" id="IPR036291">
    <property type="entry name" value="NAD(P)-bd_dom_sf"/>
</dbReference>
<dbReference type="PIRSF" id="PIRSF000103">
    <property type="entry name" value="HIBADH"/>
    <property type="match status" value="1"/>
</dbReference>
<dbReference type="InterPro" id="IPR051265">
    <property type="entry name" value="HIBADH-related_NP60_sf"/>
</dbReference>
<dbReference type="EMBL" id="BAABHS010000011">
    <property type="protein sequence ID" value="GAA4967606.1"/>
    <property type="molecule type" value="Genomic_DNA"/>
</dbReference>
<name>A0ABP9HCM7_9ACTN</name>
<dbReference type="Gene3D" id="3.40.50.720">
    <property type="entry name" value="NAD(P)-binding Rossmann-like Domain"/>
    <property type="match status" value="1"/>
</dbReference>
<keyword evidence="2" id="KW-0560">Oxidoreductase</keyword>
<dbReference type="Pfam" id="PF14833">
    <property type="entry name" value="NAD_binding_11"/>
    <property type="match status" value="1"/>
</dbReference>
<dbReference type="InterPro" id="IPR013328">
    <property type="entry name" value="6PGD_dom2"/>
</dbReference>
<evidence type="ECO:0000313" key="6">
    <source>
        <dbReference type="EMBL" id="GAA4967606.1"/>
    </source>
</evidence>
<evidence type="ECO:0000256" key="3">
    <source>
        <dbReference type="ARBA" id="ARBA00023027"/>
    </source>
</evidence>
<organism evidence="6 7">
    <name type="scientific">Yinghuangia aomiensis</name>
    <dbReference type="NCBI Taxonomy" id="676205"/>
    <lineage>
        <taxon>Bacteria</taxon>
        <taxon>Bacillati</taxon>
        <taxon>Actinomycetota</taxon>
        <taxon>Actinomycetes</taxon>
        <taxon>Kitasatosporales</taxon>
        <taxon>Streptomycetaceae</taxon>
        <taxon>Yinghuangia</taxon>
    </lineage>
</organism>
<dbReference type="SUPFAM" id="SSF48179">
    <property type="entry name" value="6-phosphogluconate dehydrogenase C-terminal domain-like"/>
    <property type="match status" value="1"/>
</dbReference>
<keyword evidence="3" id="KW-0520">NAD</keyword>
<feature type="domain" description="3-hydroxyisobutyrate dehydrogenase-like NAD-binding" evidence="5">
    <location>
        <begin position="196"/>
        <end position="309"/>
    </location>
</feature>
<dbReference type="Pfam" id="PF03446">
    <property type="entry name" value="NAD_binding_2"/>
    <property type="match status" value="1"/>
</dbReference>
<evidence type="ECO:0000256" key="2">
    <source>
        <dbReference type="ARBA" id="ARBA00023002"/>
    </source>
</evidence>
<proteinExistence type="inferred from homology"/>
<dbReference type="InterPro" id="IPR015815">
    <property type="entry name" value="HIBADH-related"/>
</dbReference>
<evidence type="ECO:0000259" key="5">
    <source>
        <dbReference type="Pfam" id="PF14833"/>
    </source>
</evidence>
<feature type="domain" description="6-phosphogluconate dehydrogenase NADP-binding" evidence="4">
    <location>
        <begin position="38"/>
        <end position="188"/>
    </location>
</feature>
<comment type="similarity">
    <text evidence="1">Belongs to the HIBADH-related family.</text>
</comment>
<sequence length="318" mass="32266">MPGQPPGGIRRCRPVVRQPSASAPYDLATTIGAAMTAVALLGTGIMGAAMGRNILAAGHRLSVWNRTRERAEPLGAAGARIAADPAEAVDGADVVVTMLSDGEAVASAMDAAESALRSGQCWAQMSTVGLTALDGLASFAEQHGLVFVDAPVQGTRQPAEAGTLVVLAGGPRDDRADAVFDAVGSKTVRTGDVGSASRLKLVTVDYAIALTAVVGEVLALADGLGVDAADFAAVVTGGPMDSGYLQAKMAAVRAGDFTPSFTVRNAEKDTRLIADAARKAGIAVDVTEAAGDRFRRADAAGHGGEDMIAGYFAGFRDV</sequence>
<evidence type="ECO:0000259" key="4">
    <source>
        <dbReference type="Pfam" id="PF03446"/>
    </source>
</evidence>
<comment type="caution">
    <text evidence="6">The sequence shown here is derived from an EMBL/GenBank/DDBJ whole genome shotgun (WGS) entry which is preliminary data.</text>
</comment>
<evidence type="ECO:0000256" key="1">
    <source>
        <dbReference type="ARBA" id="ARBA00009080"/>
    </source>
</evidence>
<evidence type="ECO:0000313" key="7">
    <source>
        <dbReference type="Proteomes" id="UP001500466"/>
    </source>
</evidence>
<dbReference type="Proteomes" id="UP001500466">
    <property type="component" value="Unassembled WGS sequence"/>
</dbReference>
<dbReference type="InterPro" id="IPR008927">
    <property type="entry name" value="6-PGluconate_DH-like_C_sf"/>
</dbReference>